<evidence type="ECO:0000256" key="6">
    <source>
        <dbReference type="ARBA" id="ARBA00023136"/>
    </source>
</evidence>
<gene>
    <name evidence="10" type="ORF">LC20004_04620</name>
</gene>
<evidence type="ECO:0000256" key="5">
    <source>
        <dbReference type="ARBA" id="ARBA00023065"/>
    </source>
</evidence>
<reference evidence="10 11" key="1">
    <citation type="submission" date="2016-10" db="EMBL/GenBank/DDBJ databases">
        <title>The whole genome sequencing and assembly of L. cotyniformis subsp. torquens DSM 20004 strain.</title>
        <authorList>
            <person name="Park M.-K."/>
            <person name="Lee Y.-J."/>
            <person name="Yi H."/>
            <person name="Bahn Y.-S."/>
            <person name="Kim J.F."/>
            <person name="Lee D.-W."/>
        </authorList>
    </citation>
    <scope>NUCLEOTIDE SEQUENCE [LARGE SCALE GENOMIC DNA]</scope>
    <source>
        <strain evidence="10 11">DSM 20004</strain>
    </source>
</reference>
<evidence type="ECO:0000256" key="8">
    <source>
        <dbReference type="SAM" id="Phobius"/>
    </source>
</evidence>
<keyword evidence="11" id="KW-1185">Reference proteome</keyword>
<dbReference type="KEGG" id="lcy:LC20004_04620"/>
<dbReference type="SUPFAM" id="SSF81324">
    <property type="entry name" value="Voltage-gated potassium channels"/>
    <property type="match status" value="1"/>
</dbReference>
<keyword evidence="4 8" id="KW-1133">Transmembrane helix</keyword>
<evidence type="ECO:0000256" key="1">
    <source>
        <dbReference type="ARBA" id="ARBA00004141"/>
    </source>
</evidence>
<dbReference type="InterPro" id="IPR003280">
    <property type="entry name" value="2pore_dom_K_chnl"/>
</dbReference>
<keyword evidence="2" id="KW-0813">Transport</keyword>
<dbReference type="GO" id="GO:0022841">
    <property type="term" value="F:potassium ion leak channel activity"/>
    <property type="evidence" value="ECO:0007669"/>
    <property type="project" value="TreeGrafter"/>
</dbReference>
<comment type="subcellular location">
    <subcellularLocation>
        <location evidence="1">Membrane</location>
        <topology evidence="1">Multi-pass membrane protein</topology>
    </subcellularLocation>
</comment>
<keyword evidence="5" id="KW-0406">Ion transport</keyword>
<evidence type="ECO:0000256" key="7">
    <source>
        <dbReference type="ARBA" id="ARBA00023303"/>
    </source>
</evidence>
<dbReference type="Pfam" id="PF07885">
    <property type="entry name" value="Ion_trans_2"/>
    <property type="match status" value="1"/>
</dbReference>
<dbReference type="RefSeq" id="WP_010013167.1">
    <property type="nucleotide sequence ID" value="NZ_AEOS01000110.1"/>
</dbReference>
<dbReference type="InterPro" id="IPR013099">
    <property type="entry name" value="K_chnl_dom"/>
</dbReference>
<dbReference type="EMBL" id="CP017697">
    <property type="protein sequence ID" value="ATO43229.1"/>
    <property type="molecule type" value="Genomic_DNA"/>
</dbReference>
<sequence>MISFWVLFRNMWHILRILFKQEEQKALTVAAALIFMVGTFFYHNVEKMSYLDALYFSVMTLATVGYGDLYPQTDLGKLFSIFYVLIGVGIITALIVNINHALTQYHREKRSGQG</sequence>
<keyword evidence="3 8" id="KW-0812">Transmembrane</keyword>
<dbReference type="Proteomes" id="UP000223559">
    <property type="component" value="Chromosome"/>
</dbReference>
<evidence type="ECO:0000256" key="4">
    <source>
        <dbReference type="ARBA" id="ARBA00022989"/>
    </source>
</evidence>
<dbReference type="GO" id="GO:0005886">
    <property type="term" value="C:plasma membrane"/>
    <property type="evidence" value="ECO:0007669"/>
    <property type="project" value="TreeGrafter"/>
</dbReference>
<dbReference type="PANTHER" id="PTHR11003">
    <property type="entry name" value="POTASSIUM CHANNEL, SUBFAMILY K"/>
    <property type="match status" value="1"/>
</dbReference>
<dbReference type="PRINTS" id="PR01463">
    <property type="entry name" value="EAGCHANLFMLY"/>
</dbReference>
<feature type="domain" description="Potassium channel" evidence="9">
    <location>
        <begin position="32"/>
        <end position="103"/>
    </location>
</feature>
<name>A0A2D1KM64_9LACO</name>
<dbReference type="GO" id="GO:0015271">
    <property type="term" value="F:outward rectifier potassium channel activity"/>
    <property type="evidence" value="ECO:0007669"/>
    <property type="project" value="TreeGrafter"/>
</dbReference>
<evidence type="ECO:0000256" key="2">
    <source>
        <dbReference type="ARBA" id="ARBA00022448"/>
    </source>
</evidence>
<proteinExistence type="predicted"/>
<dbReference type="InterPro" id="IPR003938">
    <property type="entry name" value="K_chnl_volt-dep_EAG/ELK/ERG"/>
</dbReference>
<dbReference type="OrthoDB" id="9785285at2"/>
<evidence type="ECO:0000256" key="3">
    <source>
        <dbReference type="ARBA" id="ARBA00022692"/>
    </source>
</evidence>
<keyword evidence="6 8" id="KW-0472">Membrane</keyword>
<evidence type="ECO:0000313" key="11">
    <source>
        <dbReference type="Proteomes" id="UP000223559"/>
    </source>
</evidence>
<dbReference type="AlphaFoldDB" id="A0A2D1KM64"/>
<protein>
    <submittedName>
        <fullName evidence="10">Potassium transporter</fullName>
    </submittedName>
</protein>
<organism evidence="10 11">
    <name type="scientific">Loigolactobacillus coryniformis subsp. torquens DSM 20004 = KCTC 3535</name>
    <dbReference type="NCBI Taxonomy" id="1423822"/>
    <lineage>
        <taxon>Bacteria</taxon>
        <taxon>Bacillati</taxon>
        <taxon>Bacillota</taxon>
        <taxon>Bacilli</taxon>
        <taxon>Lactobacillales</taxon>
        <taxon>Lactobacillaceae</taxon>
        <taxon>Loigolactobacillus</taxon>
    </lineage>
</organism>
<dbReference type="PANTHER" id="PTHR11003:SF291">
    <property type="entry name" value="IP11374P"/>
    <property type="match status" value="1"/>
</dbReference>
<feature type="transmembrane region" description="Helical" evidence="8">
    <location>
        <begin position="81"/>
        <end position="102"/>
    </location>
</feature>
<feature type="transmembrane region" description="Helical" evidence="8">
    <location>
        <begin position="26"/>
        <end position="43"/>
    </location>
</feature>
<evidence type="ECO:0000313" key="10">
    <source>
        <dbReference type="EMBL" id="ATO43229.1"/>
    </source>
</evidence>
<dbReference type="GO" id="GO:0030322">
    <property type="term" value="P:stabilization of membrane potential"/>
    <property type="evidence" value="ECO:0007669"/>
    <property type="project" value="TreeGrafter"/>
</dbReference>
<evidence type="ECO:0000259" key="9">
    <source>
        <dbReference type="Pfam" id="PF07885"/>
    </source>
</evidence>
<dbReference type="Gene3D" id="1.10.287.70">
    <property type="match status" value="1"/>
</dbReference>
<accession>A0A2D1KM64</accession>
<keyword evidence="7" id="KW-0407">Ion channel</keyword>